<dbReference type="PANTHER" id="PTHR12684:SF2">
    <property type="entry name" value="TRNA 2'-PHOSPHOTRANSFERASE 1"/>
    <property type="match status" value="1"/>
</dbReference>
<dbReference type="PANTHER" id="PTHR12684">
    <property type="entry name" value="PUTATIVE PHOSPHOTRANSFERASE"/>
    <property type="match status" value="1"/>
</dbReference>
<evidence type="ECO:0000256" key="1">
    <source>
        <dbReference type="ARBA" id="ARBA00009836"/>
    </source>
</evidence>
<feature type="transmembrane region" description="Helical" evidence="6">
    <location>
        <begin position="12"/>
        <end position="29"/>
    </location>
</feature>
<dbReference type="HAMAP" id="MF_00299">
    <property type="entry name" value="KptA"/>
    <property type="match status" value="1"/>
</dbReference>
<evidence type="ECO:0000256" key="3">
    <source>
        <dbReference type="ARBA" id="ARBA00023027"/>
    </source>
</evidence>
<keyword evidence="2 5" id="KW-0808">Transferase</keyword>
<organism evidence="7 8">
    <name type="scientific">Actomonas aquatica</name>
    <dbReference type="NCBI Taxonomy" id="2866162"/>
    <lineage>
        <taxon>Bacteria</taxon>
        <taxon>Pseudomonadati</taxon>
        <taxon>Verrucomicrobiota</taxon>
        <taxon>Opitutia</taxon>
        <taxon>Opitutales</taxon>
        <taxon>Opitutaceae</taxon>
        <taxon>Actomonas</taxon>
    </lineage>
</organism>
<comment type="similarity">
    <text evidence="1 5">Belongs to the KptA/TPT1 family.</text>
</comment>
<keyword evidence="6" id="KW-0812">Transmembrane</keyword>
<dbReference type="Gene3D" id="3.20.170.30">
    <property type="match status" value="1"/>
</dbReference>
<dbReference type="EC" id="2.7.1.-" evidence="5"/>
<keyword evidence="8" id="KW-1185">Reference proteome</keyword>
<evidence type="ECO:0000256" key="5">
    <source>
        <dbReference type="HAMAP-Rule" id="MF_00299"/>
    </source>
</evidence>
<dbReference type="EMBL" id="CP139781">
    <property type="protein sequence ID" value="WRQ85712.1"/>
    <property type="molecule type" value="Genomic_DNA"/>
</dbReference>
<evidence type="ECO:0000256" key="4">
    <source>
        <dbReference type="ARBA" id="ARBA00025212"/>
    </source>
</evidence>
<keyword evidence="6" id="KW-0472">Membrane</keyword>
<evidence type="ECO:0000256" key="6">
    <source>
        <dbReference type="SAM" id="Phobius"/>
    </source>
</evidence>
<evidence type="ECO:0000313" key="8">
    <source>
        <dbReference type="Proteomes" id="UP000738431"/>
    </source>
</evidence>
<keyword evidence="6" id="KW-1133">Transmembrane helix</keyword>
<dbReference type="Proteomes" id="UP000738431">
    <property type="component" value="Chromosome"/>
</dbReference>
<protein>
    <recommendedName>
        <fullName evidence="5">Probable RNA 2'-phosphotransferase</fullName>
        <ecNumber evidence="5">2.7.1.-</ecNumber>
    </recommendedName>
</protein>
<gene>
    <name evidence="5" type="primary">kptA</name>
    <name evidence="7" type="ORF">K1X11_012940</name>
</gene>
<dbReference type="InterPro" id="IPR002745">
    <property type="entry name" value="Ptrans_KptA/Tpt1"/>
</dbReference>
<sequence>MAKAGEAGGLAGNQFAIVFAVAVVWVAGMRKELVRKSRFLSLVLRHDPAAAGVALDAQGWVAVGELLRGAADAGVVITPEELLEIVQTNEKRRFLIDDTGERIRANQGHSVQVDVDLAVATPPAQLFHGTATRFVEAIEREGLKPMGRLHVHLSADVATARQVGARHGRPYILVVDAGGMVAAGRMFWRSANGVWLTADVPPQFLSSEAVETA</sequence>
<evidence type="ECO:0000313" key="7">
    <source>
        <dbReference type="EMBL" id="WRQ85712.1"/>
    </source>
</evidence>
<reference evidence="7 8" key="1">
    <citation type="submission" date="2021-08" db="EMBL/GenBank/DDBJ databases">
        <authorList>
            <person name="Zhang D."/>
            <person name="Zhang A."/>
            <person name="Wang L."/>
        </authorList>
    </citation>
    <scope>NUCLEOTIDE SEQUENCE [LARGE SCALE GENOMIC DNA]</scope>
    <source>
        <strain evidence="7 8">WL0086</strain>
    </source>
</reference>
<dbReference type="Pfam" id="PF01885">
    <property type="entry name" value="PTS_2-RNA"/>
    <property type="match status" value="1"/>
</dbReference>
<evidence type="ECO:0000256" key="2">
    <source>
        <dbReference type="ARBA" id="ARBA00022679"/>
    </source>
</evidence>
<proteinExistence type="inferred from homology"/>
<dbReference type="InterPro" id="IPR042081">
    <property type="entry name" value="RNA_2'-PTrans_C"/>
</dbReference>
<dbReference type="SUPFAM" id="SSF56399">
    <property type="entry name" value="ADP-ribosylation"/>
    <property type="match status" value="1"/>
</dbReference>
<dbReference type="InterPro" id="IPR042080">
    <property type="entry name" value="RNA_2'-PTrans_N"/>
</dbReference>
<comment type="function">
    <text evidence="4 5">Removes the 2'-phosphate from RNA via an intermediate in which the phosphate is ADP-ribosylated by NAD followed by a presumed transesterification to release the RNA and generate ADP-ribose 1''-2''-cyclic phosphate (APPR&gt;P). May function as an ADP-ribosylase.</text>
</comment>
<reference evidence="7 8" key="2">
    <citation type="submission" date="2023-12" db="EMBL/GenBank/DDBJ databases">
        <title>Description of an unclassified Opitutus bacterium of Verrucomicrobiota.</title>
        <authorList>
            <person name="Zhang D.-F."/>
        </authorList>
    </citation>
    <scope>NUCLEOTIDE SEQUENCE [LARGE SCALE GENOMIC DNA]</scope>
    <source>
        <strain evidence="7 8">WL0086</strain>
    </source>
</reference>
<keyword evidence="3 5" id="KW-0520">NAD</keyword>
<accession>A0ABZ1C318</accession>
<dbReference type="InterPro" id="IPR022928">
    <property type="entry name" value="RNA_2'-PTrans_KptA"/>
</dbReference>
<name>A0ABZ1C318_9BACT</name>
<dbReference type="Gene3D" id="1.10.10.970">
    <property type="entry name" value="RNA 2'-phosphotransferase, Tpt1/KptA family, N-terminal domain"/>
    <property type="match status" value="1"/>
</dbReference>